<evidence type="ECO:0000256" key="4">
    <source>
        <dbReference type="ARBA" id="ARBA00022475"/>
    </source>
</evidence>
<sequence>MDRIKRLTPSLYIIKITSLLFVLFGAMLFSMSVGSADFGIKSLINILTGGEKNELLSRIVFDIRLPRILYALAIGGGLSISGAVFQSILMNPLAEPYILGISSGGTFGAVLSFTLGLTFAGTQVLSFSGALLVMIIVFMLGKRYGEIEPNTLLLSGVMVGAFFSALILLMMSTLNDSLRTAVFWLIGNISMAPKEHVYPVLFASLLISIFLAGLSNKFNILSMGSYTAKQLGVNTELLKTIAYLLTSFLVGSLVSVSGIIGFVGLLIPHVCRLIFGNDNRIVFPASFIVGAVFLILCDTIARSVIAPAELPVGAITSLIGAPVFIYLLKRRRSSEVI</sequence>
<dbReference type="Gene3D" id="1.10.3470.10">
    <property type="entry name" value="ABC transporter involved in vitamin B12 uptake, BtuC"/>
    <property type="match status" value="1"/>
</dbReference>
<dbReference type="eggNOG" id="COG0609">
    <property type="taxonomic scope" value="Bacteria"/>
</dbReference>
<feature type="transmembrane region" description="Helical" evidence="8">
    <location>
        <begin position="281"/>
        <end position="304"/>
    </location>
</feature>
<evidence type="ECO:0000313" key="9">
    <source>
        <dbReference type="EMBL" id="AFN73697.1"/>
    </source>
</evidence>
<keyword evidence="10" id="KW-1185">Reference proteome</keyword>
<feature type="transmembrane region" description="Helical" evidence="8">
    <location>
        <begin position="241"/>
        <end position="269"/>
    </location>
</feature>
<dbReference type="Pfam" id="PF01032">
    <property type="entry name" value="FecCD"/>
    <property type="match status" value="1"/>
</dbReference>
<dbReference type="KEGG" id="mro:MROS_0454"/>
<evidence type="ECO:0000256" key="3">
    <source>
        <dbReference type="ARBA" id="ARBA00022448"/>
    </source>
</evidence>
<feature type="transmembrane region" description="Helical" evidence="8">
    <location>
        <begin position="200"/>
        <end position="221"/>
    </location>
</feature>
<dbReference type="PANTHER" id="PTHR30472">
    <property type="entry name" value="FERRIC ENTEROBACTIN TRANSPORT SYSTEM PERMEASE PROTEIN"/>
    <property type="match status" value="1"/>
</dbReference>
<dbReference type="InterPro" id="IPR000522">
    <property type="entry name" value="ABC_transptr_permease_BtuC"/>
</dbReference>
<comment type="similarity">
    <text evidence="2">Belongs to the binding-protein-dependent transport system permease family. FecCD subfamily.</text>
</comment>
<proteinExistence type="inferred from homology"/>
<evidence type="ECO:0000256" key="2">
    <source>
        <dbReference type="ARBA" id="ARBA00007935"/>
    </source>
</evidence>
<dbReference type="PATRIC" id="fig|1191523.3.peg.473"/>
<accession>I6YT22</accession>
<keyword evidence="5 8" id="KW-0812">Transmembrane</keyword>
<dbReference type="OrthoDB" id="9811721at2"/>
<dbReference type="STRING" id="1191523.MROS_0454"/>
<feature type="transmembrane region" description="Helical" evidence="8">
    <location>
        <begin position="123"/>
        <end position="140"/>
    </location>
</feature>
<dbReference type="HOGENOM" id="CLU_013016_0_2_10"/>
<keyword evidence="4" id="KW-1003">Cell membrane</keyword>
<feature type="transmembrane region" description="Helical" evidence="8">
    <location>
        <begin position="12"/>
        <end position="33"/>
    </location>
</feature>
<keyword evidence="6 8" id="KW-1133">Transmembrane helix</keyword>
<evidence type="ECO:0000313" key="10">
    <source>
        <dbReference type="Proteomes" id="UP000009011"/>
    </source>
</evidence>
<dbReference type="EMBL" id="CP003557">
    <property type="protein sequence ID" value="AFN73697.1"/>
    <property type="molecule type" value="Genomic_DNA"/>
</dbReference>
<dbReference type="SUPFAM" id="SSF81345">
    <property type="entry name" value="ABC transporter involved in vitamin B12 uptake, BtuC"/>
    <property type="match status" value="1"/>
</dbReference>
<dbReference type="PANTHER" id="PTHR30472:SF25">
    <property type="entry name" value="ABC TRANSPORTER PERMEASE PROTEIN MJ0876-RELATED"/>
    <property type="match status" value="1"/>
</dbReference>
<feature type="transmembrane region" description="Helical" evidence="8">
    <location>
        <begin position="68"/>
        <end position="85"/>
    </location>
</feature>
<evidence type="ECO:0000256" key="5">
    <source>
        <dbReference type="ARBA" id="ARBA00022692"/>
    </source>
</evidence>
<protein>
    <submittedName>
        <fullName evidence="9">Transport system permease protein</fullName>
    </submittedName>
</protein>
<keyword evidence="3" id="KW-0813">Transport</keyword>
<comment type="subcellular location">
    <subcellularLocation>
        <location evidence="1">Cell membrane</location>
        <topology evidence="1">Multi-pass membrane protein</topology>
    </subcellularLocation>
</comment>
<reference evidence="9 10" key="1">
    <citation type="journal article" date="2013" name="PLoS ONE">
        <title>Genomic analysis of Melioribacter roseus, facultatively anaerobic organotrophic bacterium representing a novel deep lineage within Bacteriodetes/Chlorobi group.</title>
        <authorList>
            <person name="Kadnikov V.V."/>
            <person name="Mardanov A.V."/>
            <person name="Podosokorskaya O.A."/>
            <person name="Gavrilov S.N."/>
            <person name="Kublanov I.V."/>
            <person name="Beletsky A.V."/>
            <person name="Bonch-Osmolovskaya E.A."/>
            <person name="Ravin N.V."/>
        </authorList>
    </citation>
    <scope>NUCLEOTIDE SEQUENCE [LARGE SCALE GENOMIC DNA]</scope>
    <source>
        <strain evidence="10">JCM 17771 / P3M-2</strain>
    </source>
</reference>
<evidence type="ECO:0000256" key="8">
    <source>
        <dbReference type="SAM" id="Phobius"/>
    </source>
</evidence>
<dbReference type="AlphaFoldDB" id="I6YT22"/>
<evidence type="ECO:0000256" key="1">
    <source>
        <dbReference type="ARBA" id="ARBA00004651"/>
    </source>
</evidence>
<dbReference type="FunFam" id="1.10.3470.10:FF:000001">
    <property type="entry name" value="Vitamin B12 ABC transporter permease BtuC"/>
    <property type="match status" value="1"/>
</dbReference>
<feature type="transmembrane region" description="Helical" evidence="8">
    <location>
        <begin position="152"/>
        <end position="171"/>
    </location>
</feature>
<evidence type="ECO:0000256" key="6">
    <source>
        <dbReference type="ARBA" id="ARBA00022989"/>
    </source>
</evidence>
<gene>
    <name evidence="9" type="ordered locus">MROS_0454</name>
</gene>
<dbReference type="GO" id="GO:0022857">
    <property type="term" value="F:transmembrane transporter activity"/>
    <property type="evidence" value="ECO:0007669"/>
    <property type="project" value="InterPro"/>
</dbReference>
<keyword evidence="7 8" id="KW-0472">Membrane</keyword>
<dbReference type="GO" id="GO:0005886">
    <property type="term" value="C:plasma membrane"/>
    <property type="evidence" value="ECO:0007669"/>
    <property type="project" value="UniProtKB-SubCell"/>
</dbReference>
<feature type="transmembrane region" description="Helical" evidence="8">
    <location>
        <begin position="97"/>
        <end position="117"/>
    </location>
</feature>
<name>I6YT22_MELRP</name>
<dbReference type="Proteomes" id="UP000009011">
    <property type="component" value="Chromosome"/>
</dbReference>
<feature type="transmembrane region" description="Helical" evidence="8">
    <location>
        <begin position="310"/>
        <end position="328"/>
    </location>
</feature>
<organism evidence="9 10">
    <name type="scientific">Melioribacter roseus (strain DSM 23840 / JCM 17771 / VKM B-2668 / P3M-2)</name>
    <dbReference type="NCBI Taxonomy" id="1191523"/>
    <lineage>
        <taxon>Bacteria</taxon>
        <taxon>Pseudomonadati</taxon>
        <taxon>Ignavibacteriota</taxon>
        <taxon>Ignavibacteria</taxon>
        <taxon>Ignavibacteriales</taxon>
        <taxon>Melioribacteraceae</taxon>
        <taxon>Melioribacter</taxon>
    </lineage>
</organism>
<dbReference type="InterPro" id="IPR037294">
    <property type="entry name" value="ABC_BtuC-like"/>
</dbReference>
<dbReference type="RefSeq" id="WP_014855134.1">
    <property type="nucleotide sequence ID" value="NC_018178.1"/>
</dbReference>
<evidence type="ECO:0000256" key="7">
    <source>
        <dbReference type="ARBA" id="ARBA00023136"/>
    </source>
</evidence>
<dbReference type="GO" id="GO:0033214">
    <property type="term" value="P:siderophore-iron import into cell"/>
    <property type="evidence" value="ECO:0007669"/>
    <property type="project" value="TreeGrafter"/>
</dbReference>
<dbReference type="CDD" id="cd06550">
    <property type="entry name" value="TM_ABC_iron-siderophores_like"/>
    <property type="match status" value="1"/>
</dbReference>